<dbReference type="SUPFAM" id="SSF52821">
    <property type="entry name" value="Rhodanese/Cell cycle control phosphatase"/>
    <property type="match status" value="1"/>
</dbReference>
<dbReference type="Pfam" id="PF00581">
    <property type="entry name" value="Rhodanese"/>
    <property type="match status" value="1"/>
</dbReference>
<dbReference type="InterPro" id="IPR001763">
    <property type="entry name" value="Rhodanese-like_dom"/>
</dbReference>
<organism evidence="3 4">
    <name type="scientific">Ramlibacter humi</name>
    <dbReference type="NCBI Taxonomy" id="2530451"/>
    <lineage>
        <taxon>Bacteria</taxon>
        <taxon>Pseudomonadati</taxon>
        <taxon>Pseudomonadota</taxon>
        <taxon>Betaproteobacteria</taxon>
        <taxon>Burkholderiales</taxon>
        <taxon>Comamonadaceae</taxon>
        <taxon>Ramlibacter</taxon>
    </lineage>
</organism>
<dbReference type="InterPro" id="IPR017582">
    <property type="entry name" value="SelU"/>
</dbReference>
<dbReference type="OrthoDB" id="9808735at2"/>
<dbReference type="Gene3D" id="3.40.250.10">
    <property type="entry name" value="Rhodanese-like domain"/>
    <property type="match status" value="1"/>
</dbReference>
<feature type="domain" description="Rhodanese" evidence="2">
    <location>
        <begin position="21"/>
        <end position="137"/>
    </location>
</feature>
<keyword evidence="1" id="KW-0711">Selenium</keyword>
<dbReference type="RefSeq" id="WP_135248034.1">
    <property type="nucleotide sequence ID" value="NZ_SMLK01000001.1"/>
</dbReference>
<dbReference type="Proteomes" id="UP000297839">
    <property type="component" value="Unassembled WGS sequence"/>
</dbReference>
<dbReference type="PANTHER" id="PTHR30401">
    <property type="entry name" value="TRNA 2-SELENOURIDINE SYNTHASE"/>
    <property type="match status" value="1"/>
</dbReference>
<accession>A0A4Z0C8U5</accession>
<dbReference type="PANTHER" id="PTHR30401:SF0">
    <property type="entry name" value="TRNA 2-SELENOURIDINE SYNTHASE"/>
    <property type="match status" value="1"/>
</dbReference>
<name>A0A4Z0C8U5_9BURK</name>
<dbReference type="GO" id="GO:0002098">
    <property type="term" value="P:tRNA wobble uridine modification"/>
    <property type="evidence" value="ECO:0007669"/>
    <property type="project" value="InterPro"/>
</dbReference>
<dbReference type="InterPro" id="IPR058840">
    <property type="entry name" value="AAA_SelU"/>
</dbReference>
<protein>
    <submittedName>
        <fullName evidence="3">tRNA 2-selenouridine(34) synthase MnmH</fullName>
    </submittedName>
</protein>
<evidence type="ECO:0000259" key="2">
    <source>
        <dbReference type="PROSITE" id="PS50206"/>
    </source>
</evidence>
<dbReference type="EMBL" id="SMLK01000001">
    <property type="protein sequence ID" value="TFZ08096.1"/>
    <property type="molecule type" value="Genomic_DNA"/>
</dbReference>
<dbReference type="GO" id="GO:0043828">
    <property type="term" value="F:tRNA 2-selenouridine synthase activity"/>
    <property type="evidence" value="ECO:0007669"/>
    <property type="project" value="InterPro"/>
</dbReference>
<keyword evidence="4" id="KW-1185">Reference proteome</keyword>
<dbReference type="PROSITE" id="PS50206">
    <property type="entry name" value="RHODANESE_3"/>
    <property type="match status" value="1"/>
</dbReference>
<dbReference type="NCBIfam" id="NF008752">
    <property type="entry name" value="PRK11784.1-4"/>
    <property type="match status" value="1"/>
</dbReference>
<evidence type="ECO:0000313" key="3">
    <source>
        <dbReference type="EMBL" id="TFZ08096.1"/>
    </source>
</evidence>
<dbReference type="NCBIfam" id="TIGR03167">
    <property type="entry name" value="tRNA_sel_U_synt"/>
    <property type="match status" value="1"/>
</dbReference>
<dbReference type="AlphaFoldDB" id="A0A4Z0C8U5"/>
<dbReference type="Pfam" id="PF26341">
    <property type="entry name" value="AAA_SelU"/>
    <property type="match status" value="1"/>
</dbReference>
<evidence type="ECO:0000256" key="1">
    <source>
        <dbReference type="ARBA" id="ARBA00023266"/>
    </source>
</evidence>
<dbReference type="InterPro" id="IPR036873">
    <property type="entry name" value="Rhodanese-like_dom_sf"/>
</dbReference>
<evidence type="ECO:0000313" key="4">
    <source>
        <dbReference type="Proteomes" id="UP000297839"/>
    </source>
</evidence>
<proteinExistence type="predicted"/>
<comment type="caution">
    <text evidence="3">The sequence shown here is derived from an EMBL/GenBank/DDBJ whole genome shotgun (WGS) entry which is preliminary data.</text>
</comment>
<reference evidence="3 4" key="1">
    <citation type="submission" date="2019-03" db="EMBL/GenBank/DDBJ databases">
        <title>Ramlibacter sp. 18x22-1, whole genome shotgun sequence.</title>
        <authorList>
            <person name="Zhang X."/>
            <person name="Feng G."/>
            <person name="Zhu H."/>
        </authorList>
    </citation>
    <scope>NUCLEOTIDE SEQUENCE [LARGE SCALE GENOMIC DNA]</scope>
    <source>
        <strain evidence="3 4">18x22-1</strain>
    </source>
</reference>
<gene>
    <name evidence="3" type="primary">mnmH</name>
    <name evidence="3" type="ORF">EZ216_02725</name>
</gene>
<sequence length="352" mass="38797">MSLQTLPAAEAAARLDSFSAVIDARSEAEYAEDRLPGAVNWPSLNNEERALVGTIYKQVNPFEARKRGAALVAANVSRHIEREVLDKPKDWQPLVYCWRGGKRSGSLSLVLDQIGFRVSLVEGGYKAFRGVVLAQLPELSQRLHYRVVCGPTGSGKTRLLHALRDAGAQVLDLEGLAHHRSSVLGLIPGEPQPSQKAFDTRVWQALRAFDPARPVYVESESRKVGNVAVPEALIAVMRASPCLRLELPDDERVALLMEDYQFFVRDAELFCGRLAALTQLRGKAVVDRWQSLARAGDMDTVVRELLLSHYDPGYSASIQRNFSRYGEAPACLLPDRGEESLARLAREIAAAG</sequence>
<dbReference type="NCBIfam" id="NF008750">
    <property type="entry name" value="PRK11784.1-2"/>
    <property type="match status" value="1"/>
</dbReference>
<dbReference type="SMART" id="SM00450">
    <property type="entry name" value="RHOD"/>
    <property type="match status" value="1"/>
</dbReference>